<feature type="region of interest" description="Disordered" evidence="1">
    <location>
        <begin position="1"/>
        <end position="30"/>
    </location>
</feature>
<name>A0ABS9YPE1_9ACTN</name>
<accession>A0ABS9YPE1</accession>
<keyword evidence="4" id="KW-1185">Reference proteome</keyword>
<gene>
    <name evidence="3" type="ORF">MQP27_49405</name>
</gene>
<keyword evidence="2" id="KW-0812">Transmembrane</keyword>
<sequence length="163" mass="17298">MSDAIEPTNVQSGSEVAANSGSNLPATTDNAPKPTFGGLINGIINFLTLTARFVALAAAALLLKEQLHLLKARMRSDAAFARKVAELCGQAGVDAYFLGLFFETANAFDRVAEASGELANAADQMEADARGVHAAHEAEYRGIYEAVQASPYRQPKPGFNKVR</sequence>
<feature type="transmembrane region" description="Helical" evidence="2">
    <location>
        <begin position="43"/>
        <end position="63"/>
    </location>
</feature>
<dbReference type="Proteomes" id="UP001165269">
    <property type="component" value="Unassembled WGS sequence"/>
</dbReference>
<protein>
    <submittedName>
        <fullName evidence="3">Conjugal transfer protein TraB</fullName>
    </submittedName>
</protein>
<evidence type="ECO:0000313" key="4">
    <source>
        <dbReference type="Proteomes" id="UP001165269"/>
    </source>
</evidence>
<dbReference type="RefSeq" id="WP_242778718.1">
    <property type="nucleotide sequence ID" value="NZ_JALDAY010000024.1"/>
</dbReference>
<proteinExistence type="predicted"/>
<evidence type="ECO:0000313" key="3">
    <source>
        <dbReference type="EMBL" id="MCI3279109.1"/>
    </source>
</evidence>
<evidence type="ECO:0000256" key="1">
    <source>
        <dbReference type="SAM" id="MobiDB-lite"/>
    </source>
</evidence>
<organism evidence="3 4">
    <name type="scientific">Streptomyces cylindrosporus</name>
    <dbReference type="NCBI Taxonomy" id="2927583"/>
    <lineage>
        <taxon>Bacteria</taxon>
        <taxon>Bacillati</taxon>
        <taxon>Actinomycetota</taxon>
        <taxon>Actinomycetes</taxon>
        <taxon>Kitasatosporales</taxon>
        <taxon>Streptomycetaceae</taxon>
        <taxon>Streptomyces</taxon>
    </lineage>
</organism>
<evidence type="ECO:0000256" key="2">
    <source>
        <dbReference type="SAM" id="Phobius"/>
    </source>
</evidence>
<keyword evidence="2" id="KW-1133">Transmembrane helix</keyword>
<feature type="compositionally biased region" description="Polar residues" evidence="1">
    <location>
        <begin position="8"/>
        <end position="30"/>
    </location>
</feature>
<dbReference type="EMBL" id="JALDAY010000024">
    <property type="protein sequence ID" value="MCI3279109.1"/>
    <property type="molecule type" value="Genomic_DNA"/>
</dbReference>
<comment type="caution">
    <text evidence="3">The sequence shown here is derived from an EMBL/GenBank/DDBJ whole genome shotgun (WGS) entry which is preliminary data.</text>
</comment>
<reference evidence="3" key="1">
    <citation type="submission" date="2022-03" db="EMBL/GenBank/DDBJ databases">
        <title>Streptomyces 7R015 and 7R016 isolated from Barleria lupulina in Thailand.</title>
        <authorList>
            <person name="Kanchanasin P."/>
            <person name="Phongsopitanun W."/>
            <person name="Tanasupawat S."/>
        </authorList>
    </citation>
    <scope>NUCLEOTIDE SEQUENCE</scope>
    <source>
        <strain evidence="3">7R015</strain>
    </source>
</reference>
<keyword evidence="2" id="KW-0472">Membrane</keyword>